<evidence type="ECO:0000256" key="2">
    <source>
        <dbReference type="ARBA" id="ARBA00023054"/>
    </source>
</evidence>
<evidence type="ECO:0000313" key="5">
    <source>
        <dbReference type="EMBL" id="MCI4683994.1"/>
    </source>
</evidence>
<name>A0ABS9Z8J1_9HYPH</name>
<evidence type="ECO:0000256" key="3">
    <source>
        <dbReference type="SAM" id="Coils"/>
    </source>
</evidence>
<dbReference type="RefSeq" id="WP_243067909.1">
    <property type="nucleotide sequence ID" value="NZ_JAIVFK010000080.1"/>
</dbReference>
<keyword evidence="2 3" id="KW-0175">Coiled coil</keyword>
<dbReference type="Proteomes" id="UP001139104">
    <property type="component" value="Unassembled WGS sequence"/>
</dbReference>
<dbReference type="Gene3D" id="2.40.30.170">
    <property type="match status" value="1"/>
</dbReference>
<dbReference type="Gene3D" id="1.10.287.470">
    <property type="entry name" value="Helix hairpin bin"/>
    <property type="match status" value="1"/>
</dbReference>
<comment type="caution">
    <text evidence="5">The sequence shown here is derived from an EMBL/GenBank/DDBJ whole genome shotgun (WGS) entry which is preliminary data.</text>
</comment>
<dbReference type="Gene3D" id="2.40.50.100">
    <property type="match status" value="1"/>
</dbReference>
<comment type="subcellular location">
    <subcellularLocation>
        <location evidence="1">Cell envelope</location>
    </subcellularLocation>
</comment>
<evidence type="ECO:0000256" key="1">
    <source>
        <dbReference type="ARBA" id="ARBA00004196"/>
    </source>
</evidence>
<keyword evidence="6" id="KW-1185">Reference proteome</keyword>
<reference evidence="5" key="1">
    <citation type="journal article" date="2022" name="ISME J.">
        <title>Identification of active gaseous-alkane degraders at natural gas seeps.</title>
        <authorList>
            <person name="Farhan Ul Haque M."/>
            <person name="Hernandez M."/>
            <person name="Crombie A.T."/>
            <person name="Murrell J.C."/>
        </authorList>
    </citation>
    <scope>NUCLEOTIDE SEQUENCE</scope>
    <source>
        <strain evidence="5">PC2</strain>
    </source>
</reference>
<evidence type="ECO:0000259" key="4">
    <source>
        <dbReference type="Pfam" id="PF25881"/>
    </source>
</evidence>
<evidence type="ECO:0000313" key="6">
    <source>
        <dbReference type="Proteomes" id="UP001139104"/>
    </source>
</evidence>
<proteinExistence type="predicted"/>
<dbReference type="EMBL" id="JAIVFP010000001">
    <property type="protein sequence ID" value="MCI4683994.1"/>
    <property type="molecule type" value="Genomic_DNA"/>
</dbReference>
<sequence>MKKVRKLLAALVVLAIIGWAAGKVFAPAKPQNIFAGYVEGDLVQIGPVEGERLAKLDVEPGDNVTRDETLFTMATPVLDEQCAEARAKVAQAQANLKNLQAALQRPEQIAVLQAAVASAKAALVLSQTEYDRQQTLLKKGFASAAARDQAKFALDRDKANLAQAERQVEAGLIPARHQEIAAAQAAITQAQAELNQIEVRIARQTVHAPAKGIIQDVYFWPGEIVPSGQPILALLPPENRKIRFYVPEPQLARFRLGAKVAVSCDNCRPGLKARVIYISQQAEYTPPVIFSLQERGKLVFRVDARLDDPSVLLPLGLPISAKLVASQAVEAAK</sequence>
<feature type="coiled-coil region" evidence="3">
    <location>
        <begin position="147"/>
        <end position="200"/>
    </location>
</feature>
<dbReference type="SUPFAM" id="SSF111369">
    <property type="entry name" value="HlyD-like secretion proteins"/>
    <property type="match status" value="2"/>
</dbReference>
<dbReference type="PANTHER" id="PTHR32347">
    <property type="entry name" value="EFFLUX SYSTEM COMPONENT YKNX-RELATED"/>
    <property type="match status" value="1"/>
</dbReference>
<protein>
    <submittedName>
        <fullName evidence="5">HlyD family efflux transporter periplasmic adaptor subunit</fullName>
    </submittedName>
</protein>
<gene>
    <name evidence="5" type="ORF">K2U94_14710</name>
</gene>
<dbReference type="InterPro" id="IPR059052">
    <property type="entry name" value="HH_YbhG-like"/>
</dbReference>
<organism evidence="5 6">
    <name type="scientific">Candidatus Rhodoblastus alkanivorans</name>
    <dbReference type="NCBI Taxonomy" id="2954117"/>
    <lineage>
        <taxon>Bacteria</taxon>
        <taxon>Pseudomonadati</taxon>
        <taxon>Pseudomonadota</taxon>
        <taxon>Alphaproteobacteria</taxon>
        <taxon>Hyphomicrobiales</taxon>
        <taxon>Rhodoblastaceae</taxon>
        <taxon>Rhodoblastus</taxon>
    </lineage>
</organism>
<dbReference type="PANTHER" id="PTHR32347:SF23">
    <property type="entry name" value="BLL5650 PROTEIN"/>
    <property type="match status" value="1"/>
</dbReference>
<accession>A0ABS9Z8J1</accession>
<dbReference type="InterPro" id="IPR050465">
    <property type="entry name" value="UPF0194_transport"/>
</dbReference>
<dbReference type="Pfam" id="PF25881">
    <property type="entry name" value="HH_YBHG"/>
    <property type="match status" value="1"/>
</dbReference>
<feature type="domain" description="YbhG-like alpha-helical hairpin" evidence="4">
    <location>
        <begin position="81"/>
        <end position="201"/>
    </location>
</feature>